<sequence length="100" mass="11000">MDDTTTAQQGSGTVGTPDTRDVHAMRAVRDMELFEDRLRRLEATHSLEDAGDSTSSLVCTASKDLYRQIDLLGTGYNELDEVIAQVETADQQKGLRINAL</sequence>
<gene>
    <name evidence="1" type="ORF">LTR37_018518</name>
</gene>
<comment type="caution">
    <text evidence="1">The sequence shown here is derived from an EMBL/GenBank/DDBJ whole genome shotgun (WGS) entry which is preliminary data.</text>
</comment>
<evidence type="ECO:0000313" key="2">
    <source>
        <dbReference type="Proteomes" id="UP001281147"/>
    </source>
</evidence>
<dbReference type="Proteomes" id="UP001281147">
    <property type="component" value="Unassembled WGS sequence"/>
</dbReference>
<name>A0ACC3MHV8_9PEZI</name>
<dbReference type="EMBL" id="JAUTXU010000260">
    <property type="protein sequence ID" value="KAK3691639.1"/>
    <property type="molecule type" value="Genomic_DNA"/>
</dbReference>
<organism evidence="1 2">
    <name type="scientific">Vermiconidia calcicola</name>
    <dbReference type="NCBI Taxonomy" id="1690605"/>
    <lineage>
        <taxon>Eukaryota</taxon>
        <taxon>Fungi</taxon>
        <taxon>Dikarya</taxon>
        <taxon>Ascomycota</taxon>
        <taxon>Pezizomycotina</taxon>
        <taxon>Dothideomycetes</taxon>
        <taxon>Dothideomycetidae</taxon>
        <taxon>Mycosphaerellales</taxon>
        <taxon>Extremaceae</taxon>
        <taxon>Vermiconidia</taxon>
    </lineage>
</organism>
<accession>A0ACC3MHV8</accession>
<proteinExistence type="predicted"/>
<protein>
    <submittedName>
        <fullName evidence="1">Uncharacterized protein</fullName>
    </submittedName>
</protein>
<reference evidence="1" key="1">
    <citation type="submission" date="2023-07" db="EMBL/GenBank/DDBJ databases">
        <title>Black Yeasts Isolated from many extreme environments.</title>
        <authorList>
            <person name="Coleine C."/>
            <person name="Stajich J.E."/>
            <person name="Selbmann L."/>
        </authorList>
    </citation>
    <scope>NUCLEOTIDE SEQUENCE</scope>
    <source>
        <strain evidence="1">CCFEE 5714</strain>
    </source>
</reference>
<keyword evidence="2" id="KW-1185">Reference proteome</keyword>
<evidence type="ECO:0000313" key="1">
    <source>
        <dbReference type="EMBL" id="KAK3691639.1"/>
    </source>
</evidence>